<organism evidence="2 3">
    <name type="scientific">Pseudorhizobium tarimense</name>
    <dbReference type="NCBI Taxonomy" id="1079109"/>
    <lineage>
        <taxon>Bacteria</taxon>
        <taxon>Pseudomonadati</taxon>
        <taxon>Pseudomonadota</taxon>
        <taxon>Alphaproteobacteria</taxon>
        <taxon>Hyphomicrobiales</taxon>
        <taxon>Rhizobiaceae</taxon>
        <taxon>Rhizobium/Agrobacterium group</taxon>
        <taxon>Pseudorhizobium</taxon>
    </lineage>
</organism>
<keyword evidence="3" id="KW-1185">Reference proteome</keyword>
<reference evidence="2 3" key="1">
    <citation type="submission" date="2024-06" db="EMBL/GenBank/DDBJ databases">
        <title>Genomic Encyclopedia of Type Strains, Phase IV (KMG-IV): sequencing the most valuable type-strain genomes for metagenomic binning, comparative biology and taxonomic classification.</title>
        <authorList>
            <person name="Goeker M."/>
        </authorList>
    </citation>
    <scope>NUCLEOTIDE SEQUENCE [LARGE SCALE GENOMIC DNA]</scope>
    <source>
        <strain evidence="2 3">DSM 105042</strain>
    </source>
</reference>
<accession>A0ABV2HB74</accession>
<evidence type="ECO:0000313" key="2">
    <source>
        <dbReference type="EMBL" id="MET3587452.1"/>
    </source>
</evidence>
<proteinExistence type="predicted"/>
<evidence type="ECO:0000313" key="3">
    <source>
        <dbReference type="Proteomes" id="UP001549031"/>
    </source>
</evidence>
<dbReference type="EMBL" id="JBEPLJ010000014">
    <property type="protein sequence ID" value="MET3587452.1"/>
    <property type="molecule type" value="Genomic_DNA"/>
</dbReference>
<evidence type="ECO:0000256" key="1">
    <source>
        <dbReference type="SAM" id="MobiDB-lite"/>
    </source>
</evidence>
<sequence length="82" mass="8724">MQSERTSSTTCSGGRFSGGSKVCRILGIGPAALACCFPSLDLARHHRRHRSVQEDCSCPRSRNLRSTAPARKRAAPTPKGGA</sequence>
<gene>
    <name evidence="2" type="ORF">ABID21_003577</name>
</gene>
<protein>
    <submittedName>
        <fullName evidence="2">Uncharacterized protein</fullName>
    </submittedName>
</protein>
<dbReference type="Proteomes" id="UP001549031">
    <property type="component" value="Unassembled WGS sequence"/>
</dbReference>
<feature type="region of interest" description="Disordered" evidence="1">
    <location>
        <begin position="49"/>
        <end position="82"/>
    </location>
</feature>
<dbReference type="PROSITE" id="PS51257">
    <property type="entry name" value="PROKAR_LIPOPROTEIN"/>
    <property type="match status" value="1"/>
</dbReference>
<comment type="caution">
    <text evidence="2">The sequence shown here is derived from an EMBL/GenBank/DDBJ whole genome shotgun (WGS) entry which is preliminary data.</text>
</comment>
<name>A0ABV2HB74_9HYPH</name>